<comment type="similarity">
    <text evidence="2 14">Belongs to the sterol desaturase family. SCS7 subfamily.</text>
</comment>
<evidence type="ECO:0000256" key="4">
    <source>
        <dbReference type="ARBA" id="ARBA00022692"/>
    </source>
</evidence>
<organism evidence="19 20">
    <name type="scientific">Monoraphidium neglectum</name>
    <dbReference type="NCBI Taxonomy" id="145388"/>
    <lineage>
        <taxon>Eukaryota</taxon>
        <taxon>Viridiplantae</taxon>
        <taxon>Chlorophyta</taxon>
        <taxon>core chlorophytes</taxon>
        <taxon>Chlorophyceae</taxon>
        <taxon>CS clade</taxon>
        <taxon>Sphaeropleales</taxon>
        <taxon>Selenastraceae</taxon>
        <taxon>Monoraphidium</taxon>
    </lineage>
</organism>
<feature type="binding site" evidence="15">
    <location>
        <position position="303"/>
    </location>
    <ligand>
        <name>Zn(2+)</name>
        <dbReference type="ChEBI" id="CHEBI:29105"/>
        <label>1</label>
    </ligand>
</feature>
<feature type="transmembrane region" description="Helical" evidence="17">
    <location>
        <begin position="238"/>
        <end position="256"/>
    </location>
</feature>
<dbReference type="AlphaFoldDB" id="A0A0D2ML16"/>
<comment type="function">
    <text evidence="14">Catalyzes stereospecific hydroxylation of free fatty acids at the C-2 position to produce (R)-2-hydroxy fatty acids, which are building blocks of sphingolipids and glycosphingolipids common in neural tissue and epidermis. Plays an essential role in the synthesis of galactosphingolipids of the myelin sheath. Responsible for the synthesis of sphingolipids and glycosphingolipids involved in the formation of epidermal lamellar bodies critical for skin permeability barrier. Participates in the synthesis of glycosphingolipids and a fraction of type II wax diesters in sebaceous gland, specifically regulating hair follicle homeostasis. Involved in the synthesis of sphingolipids of plasma membrane rafts, controlling lipid raft mobility and trafficking of raft-associated proteins.</text>
</comment>
<reference evidence="19 20" key="1">
    <citation type="journal article" date="2013" name="BMC Genomics">
        <title>Reconstruction of the lipid metabolism for the microalga Monoraphidium neglectum from its genome sequence reveals characteristics suitable for biofuel production.</title>
        <authorList>
            <person name="Bogen C."/>
            <person name="Al-Dilaimi A."/>
            <person name="Albersmeier A."/>
            <person name="Wichmann J."/>
            <person name="Grundmann M."/>
            <person name="Rupp O."/>
            <person name="Lauersen K.J."/>
            <person name="Blifernez-Klassen O."/>
            <person name="Kalinowski J."/>
            <person name="Goesmann A."/>
            <person name="Mussgnug J.H."/>
            <person name="Kruse O."/>
        </authorList>
    </citation>
    <scope>NUCLEOTIDE SEQUENCE [LARGE SCALE GENOMIC DNA]</scope>
    <source>
        <strain evidence="19 20">SAG 48.87</strain>
    </source>
</reference>
<dbReference type="GO" id="GO:0005789">
    <property type="term" value="C:endoplasmic reticulum membrane"/>
    <property type="evidence" value="ECO:0007669"/>
    <property type="project" value="UniProtKB-SubCell"/>
</dbReference>
<keyword evidence="16" id="KW-0349">Heme</keyword>
<dbReference type="Gene3D" id="3.10.120.10">
    <property type="entry name" value="Cytochrome b5-like heme/steroid binding domain"/>
    <property type="match status" value="1"/>
</dbReference>
<evidence type="ECO:0000256" key="11">
    <source>
        <dbReference type="ARBA" id="ARBA00023098"/>
    </source>
</evidence>
<dbReference type="GeneID" id="25737242"/>
<dbReference type="KEGG" id="mng:MNEG_4364"/>
<feature type="binding site" evidence="15">
    <location>
        <position position="306"/>
    </location>
    <ligand>
        <name>Zn(2+)</name>
        <dbReference type="ChEBI" id="CHEBI:29105"/>
        <label>1</label>
    </ligand>
</feature>
<keyword evidence="6 14" id="KW-0256">Endoplasmic reticulum</keyword>
<feature type="transmembrane region" description="Helical" evidence="17">
    <location>
        <begin position="262"/>
        <end position="279"/>
    </location>
</feature>
<comment type="cofactor">
    <cofactor evidence="16">
        <name>Fe cation</name>
        <dbReference type="ChEBI" id="CHEBI:24875"/>
    </cofactor>
</comment>
<feature type="binding site" evidence="15">
    <location>
        <position position="204"/>
    </location>
    <ligand>
        <name>Zn(2+)</name>
        <dbReference type="ChEBI" id="CHEBI:29105"/>
        <label>1</label>
    </ligand>
</feature>
<evidence type="ECO:0000256" key="7">
    <source>
        <dbReference type="ARBA" id="ARBA00022832"/>
    </source>
</evidence>
<dbReference type="PANTHER" id="PTHR12863">
    <property type="entry name" value="FATTY ACID HYDROXYLASE"/>
    <property type="match status" value="1"/>
</dbReference>
<feature type="binding site" evidence="15">
    <location>
        <position position="228"/>
    </location>
    <ligand>
        <name>Zn(2+)</name>
        <dbReference type="ChEBI" id="CHEBI:29105"/>
        <label>1</label>
    </ligand>
</feature>
<dbReference type="Pfam" id="PF00173">
    <property type="entry name" value="Cyt-b5"/>
    <property type="match status" value="1"/>
</dbReference>
<keyword evidence="10 14" id="KW-0560">Oxidoreductase</keyword>
<feature type="binding site" evidence="15">
    <location>
        <position position="283"/>
    </location>
    <ligand>
        <name>Zn(2+)</name>
        <dbReference type="ChEBI" id="CHEBI:29105"/>
        <label>1</label>
    </ligand>
</feature>
<protein>
    <recommendedName>
        <fullName evidence="14">Fatty acid 2-hydroxylase</fullName>
        <ecNumber evidence="14">1.-.-.-</ecNumber>
    </recommendedName>
</protein>
<evidence type="ECO:0000256" key="14">
    <source>
        <dbReference type="PIRNR" id="PIRNR005149"/>
    </source>
</evidence>
<dbReference type="SMART" id="SM01117">
    <property type="entry name" value="Cyt-b5"/>
    <property type="match status" value="1"/>
</dbReference>
<keyword evidence="7 14" id="KW-0276">Fatty acid metabolism</keyword>
<dbReference type="Pfam" id="PF04116">
    <property type="entry name" value="FA_hydroxylase"/>
    <property type="match status" value="1"/>
</dbReference>
<evidence type="ECO:0000256" key="9">
    <source>
        <dbReference type="ARBA" id="ARBA00022989"/>
    </source>
</evidence>
<keyword evidence="9 17" id="KW-1133">Transmembrane helix</keyword>
<feature type="binding site" evidence="15">
    <location>
        <position position="209"/>
    </location>
    <ligand>
        <name>Zn(2+)</name>
        <dbReference type="ChEBI" id="CHEBI:29105"/>
        <label>1</label>
    </ligand>
</feature>
<evidence type="ECO:0000313" key="20">
    <source>
        <dbReference type="Proteomes" id="UP000054498"/>
    </source>
</evidence>
<keyword evidence="5 14" id="KW-0479">Metal-binding</keyword>
<keyword evidence="20" id="KW-1185">Reference proteome</keyword>
<feature type="transmembrane region" description="Helical" evidence="17">
    <location>
        <begin position="181"/>
        <end position="199"/>
    </location>
</feature>
<keyword evidence="8 15" id="KW-0862">Zinc</keyword>
<dbReference type="OrthoDB" id="260519at2759"/>
<dbReference type="RefSeq" id="XP_013902609.1">
    <property type="nucleotide sequence ID" value="XM_014047155.1"/>
</dbReference>
<feature type="binding site" description="axial binding residue" evidence="16">
    <location>
        <position position="45"/>
    </location>
    <ligand>
        <name>heme</name>
        <dbReference type="ChEBI" id="CHEBI:30413"/>
    </ligand>
    <ligandPart>
        <name>Fe</name>
        <dbReference type="ChEBI" id="CHEBI:18248"/>
    </ligandPart>
</feature>
<feature type="transmembrane region" description="Helical" evidence="17">
    <location>
        <begin position="156"/>
        <end position="175"/>
    </location>
</feature>
<evidence type="ECO:0000256" key="12">
    <source>
        <dbReference type="ARBA" id="ARBA00023136"/>
    </source>
</evidence>
<feature type="domain" description="Cytochrome b5 heme-binding" evidence="18">
    <location>
        <begin position="10"/>
        <end position="91"/>
    </location>
</feature>
<evidence type="ECO:0000256" key="2">
    <source>
        <dbReference type="ARBA" id="ARBA00005747"/>
    </source>
</evidence>
<feature type="binding site" evidence="15">
    <location>
        <position position="287"/>
    </location>
    <ligand>
        <name>Zn(2+)</name>
        <dbReference type="ChEBI" id="CHEBI:29105"/>
        <label>1</label>
    </ligand>
</feature>
<comment type="cofactor">
    <cofactor evidence="14 15">
        <name>Zn(2+)</name>
        <dbReference type="ChEBI" id="CHEBI:29105"/>
    </cofactor>
    <text evidence="14 15">Binds 2 Zn(2+) ions per subunit that likely form a catalytic dimetal center.</text>
</comment>
<gene>
    <name evidence="19" type="ORF">MNEG_4364</name>
</gene>
<comment type="subcellular location">
    <subcellularLocation>
        <location evidence="1">Endoplasmic reticulum membrane</location>
        <topology evidence="1">Multi-pass membrane protein</topology>
    </subcellularLocation>
</comment>
<dbReference type="STRING" id="145388.A0A0D2ML16"/>
<dbReference type="PROSITE" id="PS50255">
    <property type="entry name" value="CYTOCHROME_B5_2"/>
    <property type="match status" value="1"/>
</dbReference>
<keyword evidence="13 14" id="KW-0275">Fatty acid biosynthesis</keyword>
<dbReference type="Proteomes" id="UP000054498">
    <property type="component" value="Unassembled WGS sequence"/>
</dbReference>
<feature type="binding site" evidence="15">
    <location>
        <position position="225"/>
    </location>
    <ligand>
        <name>Zn(2+)</name>
        <dbReference type="ChEBI" id="CHEBI:29105"/>
        <label>1</label>
    </ligand>
</feature>
<dbReference type="InterPro" id="IPR014430">
    <property type="entry name" value="Scs7"/>
</dbReference>
<keyword evidence="4 17" id="KW-0812">Transmembrane</keyword>
<evidence type="ECO:0000256" key="1">
    <source>
        <dbReference type="ARBA" id="ARBA00004477"/>
    </source>
</evidence>
<dbReference type="EC" id="1.-.-.-" evidence="14"/>
<keyword evidence="11 14" id="KW-0443">Lipid metabolism</keyword>
<evidence type="ECO:0000256" key="8">
    <source>
        <dbReference type="ARBA" id="ARBA00022833"/>
    </source>
</evidence>
<keyword evidence="12 14" id="KW-0472">Membrane</keyword>
<feature type="binding site" description="axial binding residue" evidence="16">
    <location>
        <position position="74"/>
    </location>
    <ligand>
        <name>heme</name>
        <dbReference type="ChEBI" id="CHEBI:30413"/>
    </ligand>
    <ligandPart>
        <name>Fe</name>
        <dbReference type="ChEBI" id="CHEBI:18248"/>
    </ligandPart>
</feature>
<dbReference type="InterPro" id="IPR001199">
    <property type="entry name" value="Cyt_B5-like_heme/steroid-bd"/>
</dbReference>
<dbReference type="InterPro" id="IPR006694">
    <property type="entry name" value="Fatty_acid_hydroxylase"/>
</dbReference>
<evidence type="ECO:0000259" key="18">
    <source>
        <dbReference type="PROSITE" id="PS50255"/>
    </source>
</evidence>
<evidence type="ECO:0000256" key="15">
    <source>
        <dbReference type="PIRSR" id="PIRSR005149-1"/>
    </source>
</evidence>
<dbReference type="GO" id="GO:0006633">
    <property type="term" value="P:fatty acid biosynthetic process"/>
    <property type="evidence" value="ECO:0007669"/>
    <property type="project" value="UniProtKB-KW"/>
</dbReference>
<accession>A0A0D2ML16</accession>
<evidence type="ECO:0000256" key="13">
    <source>
        <dbReference type="ARBA" id="ARBA00023160"/>
    </source>
</evidence>
<dbReference type="GO" id="GO:0005506">
    <property type="term" value="F:iron ion binding"/>
    <property type="evidence" value="ECO:0007669"/>
    <property type="project" value="UniProtKB-UniRule"/>
</dbReference>
<proteinExistence type="inferred from homology"/>
<evidence type="ECO:0000313" key="19">
    <source>
        <dbReference type="EMBL" id="KIZ03590.1"/>
    </source>
</evidence>
<name>A0A0D2ML16_9CHLO</name>
<keyword evidence="14 16" id="KW-0408">Iron</keyword>
<evidence type="ECO:0000256" key="16">
    <source>
        <dbReference type="PIRSR" id="PIRSR005149-50"/>
    </source>
</evidence>
<evidence type="ECO:0000256" key="10">
    <source>
        <dbReference type="ARBA" id="ARBA00023002"/>
    </source>
</evidence>
<evidence type="ECO:0000256" key="17">
    <source>
        <dbReference type="SAM" id="Phobius"/>
    </source>
</evidence>
<evidence type="ECO:0000256" key="6">
    <source>
        <dbReference type="ARBA" id="ARBA00022824"/>
    </source>
</evidence>
<dbReference type="PIRSF" id="PIRSF005149">
    <property type="entry name" value="IPC-B_HD"/>
    <property type="match status" value="1"/>
</dbReference>
<feature type="binding site" evidence="15">
    <location>
        <position position="307"/>
    </location>
    <ligand>
        <name>Zn(2+)</name>
        <dbReference type="ChEBI" id="CHEBI:29105"/>
        <label>1</label>
    </ligand>
</feature>
<sequence>MVVAAPKQAPRVYSQSEVQSMASEGRYVYTCNGRVYDVKVEEIMHPGGRDVLESYKGQDISAAFKGQCTVAHLHSRGARALLERYCVGVLEGSEDAAAAGGMALPDADLVDEGKPLLPQVVHLDPDTYLAWVDAPSTGHPVMFDNAFVERMTCTQWYVVPLLWVPIAAALLWRGWARGGVPLVHLPALVAIGVLVWQLIEYSIHRWLFHLKPTTPEGIKWHFMLHGHHHKYPMDFDRLVFPPVPAGLVMALFYNLLCAIVPWGYASALLGGGILGYVVYDTTHWALHSNAWDPFVTQILRTSHMDHHYVNDKVGYGISSTLYDILFGTLSPQVRKVV</sequence>
<dbReference type="InterPro" id="IPR036400">
    <property type="entry name" value="Cyt_B5-like_heme/steroid_sf"/>
</dbReference>
<evidence type="ECO:0000256" key="5">
    <source>
        <dbReference type="ARBA" id="ARBA00022723"/>
    </source>
</evidence>
<dbReference type="EMBL" id="KK100821">
    <property type="protein sequence ID" value="KIZ03590.1"/>
    <property type="molecule type" value="Genomic_DNA"/>
</dbReference>
<dbReference type="PANTHER" id="PTHR12863:SF1">
    <property type="entry name" value="FATTY ACID 2-HYDROXYLASE"/>
    <property type="match status" value="1"/>
</dbReference>
<feature type="binding site" evidence="15">
    <location>
        <position position="229"/>
    </location>
    <ligand>
        <name>Zn(2+)</name>
        <dbReference type="ChEBI" id="CHEBI:29105"/>
        <label>1</label>
    </ligand>
</feature>
<dbReference type="GO" id="GO:0080132">
    <property type="term" value="F:fatty acid 2-hydroxylase activity"/>
    <property type="evidence" value="ECO:0007669"/>
    <property type="project" value="InterPro"/>
</dbReference>
<evidence type="ECO:0000256" key="3">
    <source>
        <dbReference type="ARBA" id="ARBA00022516"/>
    </source>
</evidence>
<keyword evidence="3 14" id="KW-0444">Lipid biosynthesis</keyword>
<dbReference type="SUPFAM" id="SSF55856">
    <property type="entry name" value="Cytochrome b5-like heme/steroid binding domain"/>
    <property type="match status" value="1"/>
</dbReference>